<dbReference type="EMBL" id="LGLV01000014">
    <property type="protein sequence ID" value="OBZ93463.1"/>
    <property type="molecule type" value="Genomic_DNA"/>
</dbReference>
<dbReference type="Proteomes" id="UP000093111">
    <property type="component" value="Unassembled WGS sequence"/>
</dbReference>
<evidence type="ECO:0000256" key="4">
    <source>
        <dbReference type="ARBA" id="ARBA00023163"/>
    </source>
</evidence>
<dbReference type="InterPro" id="IPR028082">
    <property type="entry name" value="Peripla_BP_I"/>
</dbReference>
<sequence length="342" mass="37406">MNKDHVSNIREVAALAGVSTATVSRALQQPDKVRAETRKKVFDAVEKINFSPNAHARSFRQQSNQTVILLVRDIGNPFYLEIYKGVEEAASDAGYKVLMGDARNDETRVANYIEMVRQKQADGLILMTGHFPEEQAKRLDLLPPIVLASETVPGLDLPTVKVDNKTASKDAVRYLIDAGHRRIAHLAGPLPENLAADRFEGYRQALAEAGIDYNEDLVTSGDYSIEAGRHAVLGMLSKKSAFTAIFASSDQMAIGAISELRSHGLAVPDDVSVIGFDDIIFANAIEPPLTTVRQPRREMGRQAMALMVERLNGQKTNETIELKTELVIRGSVAPCAPGRSQT</sequence>
<name>A0A1C7NWS8_9HYPH</name>
<gene>
    <name evidence="6" type="ORF">ADU59_21680</name>
</gene>
<dbReference type="SUPFAM" id="SSF53822">
    <property type="entry name" value="Periplasmic binding protein-like I"/>
    <property type="match status" value="1"/>
</dbReference>
<reference evidence="6 7" key="1">
    <citation type="journal article" date="2016" name="Syst. Appl. Microbiol.">
        <title>Pararhizobium polonicum sp. nov. isolated from tumors on stone fruit rootstocks.</title>
        <authorList>
            <person name="Pulawska J."/>
            <person name="Kuzmanovic N."/>
            <person name="Willems A."/>
            <person name="Pothier J.F."/>
        </authorList>
    </citation>
    <scope>NUCLEOTIDE SEQUENCE [LARGE SCALE GENOMIC DNA]</scope>
    <source>
        <strain evidence="6 7">F5.1</strain>
    </source>
</reference>
<dbReference type="SUPFAM" id="SSF47413">
    <property type="entry name" value="lambda repressor-like DNA-binding domains"/>
    <property type="match status" value="1"/>
</dbReference>
<dbReference type="GO" id="GO:0000976">
    <property type="term" value="F:transcription cis-regulatory region binding"/>
    <property type="evidence" value="ECO:0007669"/>
    <property type="project" value="TreeGrafter"/>
</dbReference>
<dbReference type="STRING" id="1612624.ADU59_21680"/>
<evidence type="ECO:0000256" key="1">
    <source>
        <dbReference type="ARBA" id="ARBA00022491"/>
    </source>
</evidence>
<organism evidence="6 7">
    <name type="scientific">Pararhizobium polonicum</name>
    <dbReference type="NCBI Taxonomy" id="1612624"/>
    <lineage>
        <taxon>Bacteria</taxon>
        <taxon>Pseudomonadati</taxon>
        <taxon>Pseudomonadota</taxon>
        <taxon>Alphaproteobacteria</taxon>
        <taxon>Hyphomicrobiales</taxon>
        <taxon>Rhizobiaceae</taxon>
        <taxon>Rhizobium/Agrobacterium group</taxon>
        <taxon>Pararhizobium</taxon>
    </lineage>
</organism>
<dbReference type="PATRIC" id="fig|1612624.7.peg.1993"/>
<comment type="caution">
    <text evidence="6">The sequence shown here is derived from an EMBL/GenBank/DDBJ whole genome shotgun (WGS) entry which is preliminary data.</text>
</comment>
<evidence type="ECO:0000256" key="2">
    <source>
        <dbReference type="ARBA" id="ARBA00023015"/>
    </source>
</evidence>
<dbReference type="GO" id="GO:0003700">
    <property type="term" value="F:DNA-binding transcription factor activity"/>
    <property type="evidence" value="ECO:0007669"/>
    <property type="project" value="TreeGrafter"/>
</dbReference>
<dbReference type="PROSITE" id="PS00356">
    <property type="entry name" value="HTH_LACI_1"/>
    <property type="match status" value="1"/>
</dbReference>
<keyword evidence="1" id="KW-0678">Repressor</keyword>
<dbReference type="RefSeq" id="WP_068956424.1">
    <property type="nucleotide sequence ID" value="NZ_LGLV01000014.1"/>
</dbReference>
<dbReference type="Gene3D" id="3.40.50.2300">
    <property type="match status" value="2"/>
</dbReference>
<dbReference type="PROSITE" id="PS50932">
    <property type="entry name" value="HTH_LACI_2"/>
    <property type="match status" value="1"/>
</dbReference>
<evidence type="ECO:0000313" key="6">
    <source>
        <dbReference type="EMBL" id="OBZ93463.1"/>
    </source>
</evidence>
<dbReference type="Gene3D" id="1.10.260.40">
    <property type="entry name" value="lambda repressor-like DNA-binding domains"/>
    <property type="match status" value="1"/>
</dbReference>
<dbReference type="CDD" id="cd06284">
    <property type="entry name" value="PBP1_LacI-like"/>
    <property type="match status" value="1"/>
</dbReference>
<dbReference type="OrthoDB" id="8433438at2"/>
<feature type="domain" description="HTH lacI-type" evidence="5">
    <location>
        <begin position="7"/>
        <end position="61"/>
    </location>
</feature>
<keyword evidence="4" id="KW-0804">Transcription</keyword>
<keyword evidence="2" id="KW-0805">Transcription regulation</keyword>
<keyword evidence="7" id="KW-1185">Reference proteome</keyword>
<dbReference type="InterPro" id="IPR046335">
    <property type="entry name" value="LacI/GalR-like_sensor"/>
</dbReference>
<dbReference type="PANTHER" id="PTHR30146">
    <property type="entry name" value="LACI-RELATED TRANSCRIPTIONAL REPRESSOR"/>
    <property type="match status" value="1"/>
</dbReference>
<evidence type="ECO:0000313" key="7">
    <source>
        <dbReference type="Proteomes" id="UP000093111"/>
    </source>
</evidence>
<accession>A0A1C7NWS8</accession>
<dbReference type="AlphaFoldDB" id="A0A1C7NWS8"/>
<evidence type="ECO:0000256" key="3">
    <source>
        <dbReference type="ARBA" id="ARBA00023125"/>
    </source>
</evidence>
<dbReference type="PANTHER" id="PTHR30146:SF151">
    <property type="entry name" value="HTH-TYPE TRANSCRIPTIONAL REPRESSOR CYTR"/>
    <property type="match status" value="1"/>
</dbReference>
<evidence type="ECO:0000259" key="5">
    <source>
        <dbReference type="PROSITE" id="PS50932"/>
    </source>
</evidence>
<dbReference type="InterPro" id="IPR000843">
    <property type="entry name" value="HTH_LacI"/>
</dbReference>
<dbReference type="InterPro" id="IPR010982">
    <property type="entry name" value="Lambda_DNA-bd_dom_sf"/>
</dbReference>
<dbReference type="CDD" id="cd01392">
    <property type="entry name" value="HTH_LacI"/>
    <property type="match status" value="1"/>
</dbReference>
<keyword evidence="3" id="KW-0238">DNA-binding</keyword>
<protein>
    <submittedName>
        <fullName evidence="6">Transcriptional regulator</fullName>
    </submittedName>
</protein>
<dbReference type="Pfam" id="PF13377">
    <property type="entry name" value="Peripla_BP_3"/>
    <property type="match status" value="1"/>
</dbReference>
<proteinExistence type="predicted"/>
<dbReference type="Pfam" id="PF00356">
    <property type="entry name" value="LacI"/>
    <property type="match status" value="1"/>
</dbReference>
<dbReference type="SMART" id="SM00354">
    <property type="entry name" value="HTH_LACI"/>
    <property type="match status" value="1"/>
</dbReference>